<evidence type="ECO:0000256" key="1">
    <source>
        <dbReference type="ARBA" id="ARBA00004906"/>
    </source>
</evidence>
<feature type="domain" description="SKP1 component dimerisation" evidence="5">
    <location>
        <begin position="106"/>
        <end position="152"/>
    </location>
</feature>
<dbReference type="SMART" id="SM00512">
    <property type="entry name" value="Skp1"/>
    <property type="match status" value="1"/>
</dbReference>
<dbReference type="FunFam" id="3.30.710.10:FF:000026">
    <property type="entry name" value="E3 ubiquitin ligase complex SCF subunit"/>
    <property type="match status" value="1"/>
</dbReference>
<accession>A0AAD4SK15</accession>
<dbReference type="PANTHER" id="PTHR11165">
    <property type="entry name" value="SKP1"/>
    <property type="match status" value="1"/>
</dbReference>
<keyword evidence="3 4" id="KW-0833">Ubl conjugation pathway</keyword>
<dbReference type="EMBL" id="JAJJMB010010520">
    <property type="protein sequence ID" value="KAI3908217.1"/>
    <property type="molecule type" value="Genomic_DNA"/>
</dbReference>
<dbReference type="Proteomes" id="UP001202328">
    <property type="component" value="Unassembled WGS sequence"/>
</dbReference>
<comment type="pathway">
    <text evidence="1 4">Protein modification; protein ubiquitination.</text>
</comment>
<dbReference type="SUPFAM" id="SSF81382">
    <property type="entry name" value="Skp1 dimerisation domain-like"/>
    <property type="match status" value="1"/>
</dbReference>
<dbReference type="InterPro" id="IPR036296">
    <property type="entry name" value="SKP1-like_dim_sf"/>
</dbReference>
<dbReference type="InterPro" id="IPR001232">
    <property type="entry name" value="SKP1-like"/>
</dbReference>
<evidence type="ECO:0000256" key="2">
    <source>
        <dbReference type="ARBA" id="ARBA00009993"/>
    </source>
</evidence>
<organism evidence="7 8">
    <name type="scientific">Papaver atlanticum</name>
    <dbReference type="NCBI Taxonomy" id="357466"/>
    <lineage>
        <taxon>Eukaryota</taxon>
        <taxon>Viridiplantae</taxon>
        <taxon>Streptophyta</taxon>
        <taxon>Embryophyta</taxon>
        <taxon>Tracheophyta</taxon>
        <taxon>Spermatophyta</taxon>
        <taxon>Magnoliopsida</taxon>
        <taxon>Ranunculales</taxon>
        <taxon>Papaveraceae</taxon>
        <taxon>Papaveroideae</taxon>
        <taxon>Papaver</taxon>
    </lineage>
</organism>
<comment type="caution">
    <text evidence="7">The sequence shown here is derived from an EMBL/GenBank/DDBJ whole genome shotgun (WGS) entry which is preliminary data.</text>
</comment>
<protein>
    <recommendedName>
        <fullName evidence="4">SKP1-like protein</fullName>
    </recommendedName>
</protein>
<dbReference type="SUPFAM" id="SSF54695">
    <property type="entry name" value="POZ domain"/>
    <property type="match status" value="1"/>
</dbReference>
<comment type="subunit">
    <text evidence="4">Part of a SCF (SKP1-cullin-F-box) protein ligase complex.</text>
</comment>
<evidence type="ECO:0000256" key="4">
    <source>
        <dbReference type="PIRNR" id="PIRNR028729"/>
    </source>
</evidence>
<dbReference type="InterPro" id="IPR016072">
    <property type="entry name" value="Skp1_comp_dimer"/>
</dbReference>
<comment type="similarity">
    <text evidence="2 4">Belongs to the SKP1 family.</text>
</comment>
<dbReference type="CDD" id="cd18322">
    <property type="entry name" value="BTB_POZ_SKP1"/>
    <property type="match status" value="1"/>
</dbReference>
<dbReference type="InterPro" id="IPR016897">
    <property type="entry name" value="SKP1"/>
</dbReference>
<dbReference type="GO" id="GO:0016567">
    <property type="term" value="P:protein ubiquitination"/>
    <property type="evidence" value="ECO:0007669"/>
    <property type="project" value="UniProtKB-UniRule"/>
</dbReference>
<dbReference type="Gene3D" id="3.30.710.10">
    <property type="entry name" value="Potassium Channel Kv1.1, Chain A"/>
    <property type="match status" value="1"/>
</dbReference>
<name>A0AAD4SK15_9MAGN</name>
<dbReference type="GO" id="GO:0009867">
    <property type="term" value="P:jasmonic acid mediated signaling pathway"/>
    <property type="evidence" value="ECO:0007669"/>
    <property type="project" value="UniProtKB-ARBA"/>
</dbReference>
<feature type="domain" description="SKP1 component POZ" evidence="6">
    <location>
        <begin position="7"/>
        <end position="67"/>
    </location>
</feature>
<proteinExistence type="inferred from homology"/>
<sequence>MSAAPAKMVTLRSSDQQIFVIGETVALQSKTLELMIADNDNENIVIPLTTITGSILAKVIEYCNKHAEVETSDEDKKIWDVQFVNFGSTTILFDIILAANFLNIEGLLDLTTNKVTDMIKGKTPDEIRRTFNIKQNFTPEEEEEVRRENKWAFE</sequence>
<keyword evidence="8" id="KW-1185">Reference proteome</keyword>
<dbReference type="Pfam" id="PF01466">
    <property type="entry name" value="Skp1"/>
    <property type="match status" value="1"/>
</dbReference>
<evidence type="ECO:0000259" key="6">
    <source>
        <dbReference type="Pfam" id="PF03931"/>
    </source>
</evidence>
<dbReference type="Pfam" id="PF03931">
    <property type="entry name" value="Skp1_POZ"/>
    <property type="match status" value="1"/>
</dbReference>
<gene>
    <name evidence="7" type="ORF">MKW98_029518</name>
</gene>
<evidence type="ECO:0000259" key="5">
    <source>
        <dbReference type="Pfam" id="PF01466"/>
    </source>
</evidence>
<evidence type="ECO:0000313" key="7">
    <source>
        <dbReference type="EMBL" id="KAI3908217.1"/>
    </source>
</evidence>
<evidence type="ECO:0000256" key="3">
    <source>
        <dbReference type="ARBA" id="ARBA00022786"/>
    </source>
</evidence>
<evidence type="ECO:0000313" key="8">
    <source>
        <dbReference type="Proteomes" id="UP001202328"/>
    </source>
</evidence>
<dbReference type="InterPro" id="IPR016073">
    <property type="entry name" value="Skp1_comp_POZ"/>
</dbReference>
<dbReference type="InterPro" id="IPR011333">
    <property type="entry name" value="SKP1/BTB/POZ_sf"/>
</dbReference>
<comment type="function">
    <text evidence="4">Involved in ubiquitination and subsequent proteasomal degradation of target proteins. Together with CUL1, RBX1 and a F-box protein, it forms a SCF E3 ubiquitin ligase complex. The functional specificity of this complex depends on the type of F-box protein. In the SCF complex, it serves as an adapter that links the F-box protein to CUL1.</text>
</comment>
<dbReference type="AlphaFoldDB" id="A0AAD4SK15"/>
<dbReference type="PIRSF" id="PIRSF028729">
    <property type="entry name" value="E3_ubiquit_lig_SCF_Skp"/>
    <property type="match status" value="1"/>
</dbReference>
<dbReference type="GO" id="GO:0006511">
    <property type="term" value="P:ubiquitin-dependent protein catabolic process"/>
    <property type="evidence" value="ECO:0007669"/>
    <property type="project" value="InterPro"/>
</dbReference>
<reference evidence="7" key="1">
    <citation type="submission" date="2022-04" db="EMBL/GenBank/DDBJ databases">
        <title>A functionally conserved STORR gene fusion in Papaver species that diverged 16.8 million years ago.</title>
        <authorList>
            <person name="Catania T."/>
        </authorList>
    </citation>
    <scope>NUCLEOTIDE SEQUENCE</scope>
    <source>
        <strain evidence="7">S-188037</strain>
    </source>
</reference>